<organism evidence="2 3">
    <name type="scientific">Ottowia pentelensis</name>
    <dbReference type="NCBI Taxonomy" id="511108"/>
    <lineage>
        <taxon>Bacteria</taxon>
        <taxon>Pseudomonadati</taxon>
        <taxon>Pseudomonadota</taxon>
        <taxon>Betaproteobacteria</taxon>
        <taxon>Burkholderiales</taxon>
        <taxon>Comamonadaceae</taxon>
        <taxon>Ottowia</taxon>
    </lineage>
</organism>
<dbReference type="Proteomes" id="UP001589834">
    <property type="component" value="Unassembled WGS sequence"/>
</dbReference>
<accession>A0ABV6PV49</accession>
<dbReference type="EMBL" id="JBHLTN010000029">
    <property type="protein sequence ID" value="MFC0593717.1"/>
    <property type="molecule type" value="Genomic_DNA"/>
</dbReference>
<dbReference type="PANTHER" id="PTHR46145">
    <property type="entry name" value="HEPARANASE"/>
    <property type="match status" value="1"/>
</dbReference>
<sequence>MAQPISLTPSSMPRIGTVDARYQSYNVEMLEVTGGRFWKPYKDIARRPATKAGQEGPGGGDTPAGMSADLYQYRPPIDLANPRLRLLAKALGPAYVRISGTWANTTYFSDSDTPPKEPPKGYGGVLTRQEWLGAIAFSNAVDAPIVTSMPIGEGTRGPDGVWTPKQASDWLAFTQAHGGKIAAVEYFNEPTLASMGGAPKGYDAADYGRDFRIFDTFMRKTYPGVKILAPGSVGESTADWGVAHGGYGDMKVLSADALAAYTGDADAFSYHHYGAASQRCAAMGHQTSAEQALSEDWLGRTDQTLAFYRAVRDKYMPGKPFWNTETADAACGGNPWGGTFLDTFRYLDQLGRLARQDVDVVFHNTLVASDYGLLNEDTFAPKPNYWGALLWRRLMGTTVLDSGVPIVEGRHVHAQCLRGVPGGVAILAINNSRTQATTIDLPTAAERYTLSALSLDATSVQLNGQTLALGTADALPALQGQAIGAGKLELAPQSISFFALAQAGNAGCR</sequence>
<name>A0ABV6PV49_9BURK</name>
<proteinExistence type="predicted"/>
<feature type="region of interest" description="Disordered" evidence="1">
    <location>
        <begin position="48"/>
        <end position="67"/>
    </location>
</feature>
<dbReference type="PANTHER" id="PTHR46145:SF4">
    <property type="entry name" value="HEPARANASE"/>
    <property type="match status" value="1"/>
</dbReference>
<evidence type="ECO:0000313" key="2">
    <source>
        <dbReference type="EMBL" id="MFC0593717.1"/>
    </source>
</evidence>
<dbReference type="InterPro" id="IPR017853">
    <property type="entry name" value="GH"/>
</dbReference>
<comment type="caution">
    <text evidence="2">The sequence shown here is derived from an EMBL/GenBank/DDBJ whole genome shotgun (WGS) entry which is preliminary data.</text>
</comment>
<reference evidence="2 3" key="1">
    <citation type="submission" date="2024-09" db="EMBL/GenBank/DDBJ databases">
        <authorList>
            <person name="Sun Q."/>
            <person name="Mori K."/>
        </authorList>
    </citation>
    <scope>NUCLEOTIDE SEQUENCE [LARGE SCALE GENOMIC DNA]</scope>
    <source>
        <strain evidence="2 3">NCAIM B.02336</strain>
    </source>
</reference>
<dbReference type="RefSeq" id="WP_293225070.1">
    <property type="nucleotide sequence ID" value="NZ_JBHLTN010000029.1"/>
</dbReference>
<evidence type="ECO:0008006" key="4">
    <source>
        <dbReference type="Google" id="ProtNLM"/>
    </source>
</evidence>
<evidence type="ECO:0000313" key="3">
    <source>
        <dbReference type="Proteomes" id="UP001589834"/>
    </source>
</evidence>
<dbReference type="Gene3D" id="3.20.20.80">
    <property type="entry name" value="Glycosidases"/>
    <property type="match status" value="1"/>
</dbReference>
<keyword evidence="3" id="KW-1185">Reference proteome</keyword>
<dbReference type="SUPFAM" id="SSF51445">
    <property type="entry name" value="(Trans)glycosidases"/>
    <property type="match status" value="1"/>
</dbReference>
<gene>
    <name evidence="2" type="ORF">ACFFGG_14285</name>
</gene>
<evidence type="ECO:0000256" key="1">
    <source>
        <dbReference type="SAM" id="MobiDB-lite"/>
    </source>
</evidence>
<protein>
    <recommendedName>
        <fullName evidence="4">Beta-glucuronidase C-terminal domain-containing protein</fullName>
    </recommendedName>
</protein>